<keyword evidence="4" id="KW-0378">Hydrolase</keyword>
<protein>
    <recommendedName>
        <fullName evidence="3">beta-N-acetylhexosaminidase</fullName>
        <ecNumber evidence="3">3.2.1.52</ecNumber>
    </recommendedName>
</protein>
<gene>
    <name evidence="7" type="primary">LOC115727838</name>
</gene>
<dbReference type="PANTHER" id="PTHR22600">
    <property type="entry name" value="BETA-HEXOSAMINIDASE"/>
    <property type="match status" value="1"/>
</dbReference>
<evidence type="ECO:0000256" key="1">
    <source>
        <dbReference type="ARBA" id="ARBA00001231"/>
    </source>
</evidence>
<dbReference type="Proteomes" id="UP000827889">
    <property type="component" value="Chromosome 5"/>
</dbReference>
<dbReference type="Pfam" id="PF00728">
    <property type="entry name" value="Glyco_hydro_20"/>
    <property type="match status" value="1"/>
</dbReference>
<accession>A0ABM3HG14</accession>
<evidence type="ECO:0000313" key="7">
    <source>
        <dbReference type="RefSeq" id="XP_048135544.1"/>
    </source>
</evidence>
<dbReference type="Gene3D" id="3.20.20.80">
    <property type="entry name" value="Glycosidases"/>
    <property type="match status" value="1"/>
</dbReference>
<dbReference type="EC" id="3.2.1.52" evidence="3"/>
<dbReference type="InterPro" id="IPR025705">
    <property type="entry name" value="Beta_hexosaminidase_sua/sub"/>
</dbReference>
<evidence type="ECO:0000313" key="6">
    <source>
        <dbReference type="Proteomes" id="UP000827889"/>
    </source>
</evidence>
<comment type="catalytic activity">
    <reaction evidence="1">
        <text>Hydrolysis of terminal non-reducing N-acetyl-D-hexosamine residues in N-acetyl-beta-D-hexosaminides.</text>
        <dbReference type="EC" id="3.2.1.52"/>
    </reaction>
</comment>
<evidence type="ECO:0000256" key="3">
    <source>
        <dbReference type="ARBA" id="ARBA00012663"/>
    </source>
</evidence>
<dbReference type="GeneID" id="115727838"/>
<dbReference type="InterPro" id="IPR017853">
    <property type="entry name" value="GH"/>
</dbReference>
<comment type="similarity">
    <text evidence="2">Belongs to the glycosyl hydrolase 20 family.</text>
</comment>
<dbReference type="RefSeq" id="XP_048135544.1">
    <property type="nucleotide sequence ID" value="XM_048279587.1"/>
</dbReference>
<organism evidence="6 7">
    <name type="scientific">Rhodamnia argentea</name>
    <dbReference type="NCBI Taxonomy" id="178133"/>
    <lineage>
        <taxon>Eukaryota</taxon>
        <taxon>Viridiplantae</taxon>
        <taxon>Streptophyta</taxon>
        <taxon>Embryophyta</taxon>
        <taxon>Tracheophyta</taxon>
        <taxon>Spermatophyta</taxon>
        <taxon>Magnoliopsida</taxon>
        <taxon>eudicotyledons</taxon>
        <taxon>Gunneridae</taxon>
        <taxon>Pentapetalae</taxon>
        <taxon>rosids</taxon>
        <taxon>malvids</taxon>
        <taxon>Myrtales</taxon>
        <taxon>Myrtaceae</taxon>
        <taxon>Myrtoideae</taxon>
        <taxon>Myrteae</taxon>
        <taxon>Australasian group</taxon>
        <taxon>Rhodamnia</taxon>
    </lineage>
</organism>
<reference evidence="7" key="1">
    <citation type="submission" date="2025-08" db="UniProtKB">
        <authorList>
            <consortium name="RefSeq"/>
        </authorList>
    </citation>
    <scope>IDENTIFICATION</scope>
    <source>
        <tissue evidence="7">Leaf</tissue>
    </source>
</reference>
<dbReference type="SUPFAM" id="SSF51445">
    <property type="entry name" value="(Trans)glycosidases"/>
    <property type="match status" value="1"/>
</dbReference>
<sequence length="86" mass="9889">MVDSESFPLELPTYPMLWQGAYTKWERYTVEDAYEIVNFAKNRGIHVMAEVDVPGHAESWGKGILNYGLLHPVENHLMFPKVLPLT</sequence>
<dbReference type="InterPro" id="IPR015883">
    <property type="entry name" value="Glyco_hydro_20_cat"/>
</dbReference>
<keyword evidence="6" id="KW-1185">Reference proteome</keyword>
<evidence type="ECO:0000256" key="4">
    <source>
        <dbReference type="ARBA" id="ARBA00022801"/>
    </source>
</evidence>
<name>A0ABM3HG14_9MYRT</name>
<evidence type="ECO:0000259" key="5">
    <source>
        <dbReference type="Pfam" id="PF00728"/>
    </source>
</evidence>
<dbReference type="PANTHER" id="PTHR22600:SF40">
    <property type="entry name" value="BETA-HEXOSAMINIDASE 1"/>
    <property type="match status" value="1"/>
</dbReference>
<feature type="domain" description="Glycoside hydrolase family 20 catalytic" evidence="5">
    <location>
        <begin position="1"/>
        <end position="64"/>
    </location>
</feature>
<evidence type="ECO:0000256" key="2">
    <source>
        <dbReference type="ARBA" id="ARBA00006285"/>
    </source>
</evidence>
<proteinExistence type="inferred from homology"/>